<reference evidence="2 3" key="1">
    <citation type="submission" date="2020-03" db="EMBL/GenBank/DDBJ databases">
        <title>Whole genome shotgun sequence of Phytohabitans flavus NBRC 107702.</title>
        <authorList>
            <person name="Komaki H."/>
            <person name="Tamura T."/>
        </authorList>
    </citation>
    <scope>NUCLEOTIDE SEQUENCE [LARGE SCALE GENOMIC DNA]</scope>
    <source>
        <strain evidence="2 3">NBRC 107702</strain>
    </source>
</reference>
<gene>
    <name evidence="2" type="ORF">Pflav_086650</name>
</gene>
<dbReference type="GO" id="GO:0030604">
    <property type="term" value="F:1-deoxy-D-xylulose-5-phosphate reductoisomerase activity"/>
    <property type="evidence" value="ECO:0007669"/>
    <property type="project" value="InterPro"/>
</dbReference>
<dbReference type="SUPFAM" id="SSF69055">
    <property type="entry name" value="1-deoxy-D-xylulose-5-phosphate reductoisomerase, C-terminal domain"/>
    <property type="match status" value="1"/>
</dbReference>
<proteinExistence type="predicted"/>
<name>A0A6F8Y835_9ACTN</name>
<dbReference type="AlphaFoldDB" id="A0A6F8Y835"/>
<keyword evidence="3" id="KW-1185">Reference proteome</keyword>
<reference evidence="2 3" key="2">
    <citation type="submission" date="2020-03" db="EMBL/GenBank/DDBJ databases">
        <authorList>
            <person name="Ichikawa N."/>
            <person name="Kimura A."/>
            <person name="Kitahashi Y."/>
            <person name="Uohara A."/>
        </authorList>
    </citation>
    <scope>NUCLEOTIDE SEQUENCE [LARGE SCALE GENOMIC DNA]</scope>
    <source>
        <strain evidence="2 3">NBRC 107702</strain>
    </source>
</reference>
<evidence type="ECO:0000259" key="1">
    <source>
        <dbReference type="Pfam" id="PF13288"/>
    </source>
</evidence>
<dbReference type="KEGG" id="pfla:Pflav_086650"/>
<protein>
    <recommendedName>
        <fullName evidence="1">DXP reductoisomerase C-terminal domain-containing protein</fullName>
    </recommendedName>
</protein>
<dbReference type="PANTHER" id="PTHR30525">
    <property type="entry name" value="1-DEOXY-D-XYLULOSE 5-PHOSPHATE REDUCTOISOMERASE"/>
    <property type="match status" value="1"/>
</dbReference>
<sequence>MRLAKEAGSSGCCLPAVYNAANEECVAAFVAGRLPFLGMVETLERVLDEAPDFDEPGTVEDVLAAETWARSHAQRIIGEGA</sequence>
<dbReference type="Pfam" id="PF13288">
    <property type="entry name" value="DXPR_C"/>
    <property type="match status" value="1"/>
</dbReference>
<organism evidence="2 3">
    <name type="scientific">Phytohabitans flavus</name>
    <dbReference type="NCBI Taxonomy" id="1076124"/>
    <lineage>
        <taxon>Bacteria</taxon>
        <taxon>Bacillati</taxon>
        <taxon>Actinomycetota</taxon>
        <taxon>Actinomycetes</taxon>
        <taxon>Micromonosporales</taxon>
        <taxon>Micromonosporaceae</taxon>
    </lineage>
</organism>
<dbReference type="Gene3D" id="1.10.1740.10">
    <property type="match status" value="1"/>
</dbReference>
<dbReference type="GO" id="GO:0070402">
    <property type="term" value="F:NADPH binding"/>
    <property type="evidence" value="ECO:0007669"/>
    <property type="project" value="TreeGrafter"/>
</dbReference>
<dbReference type="EMBL" id="AP022870">
    <property type="protein sequence ID" value="BCB82255.1"/>
    <property type="molecule type" value="Genomic_DNA"/>
</dbReference>
<accession>A0A6F8Y835</accession>
<dbReference type="InterPro" id="IPR003821">
    <property type="entry name" value="DXP_reductoisomerase"/>
</dbReference>
<feature type="domain" description="DXP reductoisomerase C-terminal" evidence="1">
    <location>
        <begin position="1"/>
        <end position="71"/>
    </location>
</feature>
<evidence type="ECO:0000313" key="3">
    <source>
        <dbReference type="Proteomes" id="UP000502508"/>
    </source>
</evidence>
<dbReference type="InterPro" id="IPR026877">
    <property type="entry name" value="DXPR_C"/>
</dbReference>
<dbReference type="InterPro" id="IPR036169">
    <property type="entry name" value="DXPR_C_sf"/>
</dbReference>
<dbReference type="Proteomes" id="UP000502508">
    <property type="component" value="Chromosome"/>
</dbReference>
<dbReference type="PANTHER" id="PTHR30525:SF0">
    <property type="entry name" value="1-DEOXY-D-XYLULOSE 5-PHOSPHATE REDUCTOISOMERASE, CHLOROPLASTIC"/>
    <property type="match status" value="1"/>
</dbReference>
<dbReference type="GO" id="GO:0030145">
    <property type="term" value="F:manganese ion binding"/>
    <property type="evidence" value="ECO:0007669"/>
    <property type="project" value="TreeGrafter"/>
</dbReference>
<evidence type="ECO:0000313" key="2">
    <source>
        <dbReference type="EMBL" id="BCB82255.1"/>
    </source>
</evidence>
<dbReference type="GO" id="GO:0051484">
    <property type="term" value="P:isopentenyl diphosphate biosynthetic process, methylerythritol 4-phosphate pathway involved in terpenoid biosynthetic process"/>
    <property type="evidence" value="ECO:0007669"/>
    <property type="project" value="TreeGrafter"/>
</dbReference>